<evidence type="ECO:0000313" key="3">
    <source>
        <dbReference type="Proteomes" id="UP001259832"/>
    </source>
</evidence>
<dbReference type="Proteomes" id="UP001259832">
    <property type="component" value="Unassembled WGS sequence"/>
</dbReference>
<accession>A0AAD9GBM4</accession>
<dbReference type="EMBL" id="JASMQC010000022">
    <property type="protein sequence ID" value="KAK1935553.1"/>
    <property type="molecule type" value="Genomic_DNA"/>
</dbReference>
<organism evidence="2 3">
    <name type="scientific">Phytophthora citrophthora</name>
    <dbReference type="NCBI Taxonomy" id="4793"/>
    <lineage>
        <taxon>Eukaryota</taxon>
        <taxon>Sar</taxon>
        <taxon>Stramenopiles</taxon>
        <taxon>Oomycota</taxon>
        <taxon>Peronosporomycetes</taxon>
        <taxon>Peronosporales</taxon>
        <taxon>Peronosporaceae</taxon>
        <taxon>Phytophthora</taxon>
    </lineage>
</organism>
<evidence type="ECO:0000313" key="2">
    <source>
        <dbReference type="EMBL" id="KAK1935553.1"/>
    </source>
</evidence>
<feature type="region of interest" description="Disordered" evidence="1">
    <location>
        <begin position="20"/>
        <end position="46"/>
    </location>
</feature>
<feature type="region of interest" description="Disordered" evidence="1">
    <location>
        <begin position="60"/>
        <end position="94"/>
    </location>
</feature>
<proteinExistence type="predicted"/>
<protein>
    <submittedName>
        <fullName evidence="2">Uncharacterized protein</fullName>
    </submittedName>
</protein>
<evidence type="ECO:0000256" key="1">
    <source>
        <dbReference type="SAM" id="MobiDB-lite"/>
    </source>
</evidence>
<sequence>MITALSSDSSDFVSLFSHNGTRLSSGGSRSSEAMSPSSTELSDDSSLTNDDLVVLSDLFGFSNGGTTASHLKAKRTTKTTPRTETSAFYQGDNQ</sequence>
<reference evidence="2" key="1">
    <citation type="submission" date="2023-08" db="EMBL/GenBank/DDBJ databases">
        <title>Reference Genome Resource for the Citrus Pathogen Phytophthora citrophthora.</title>
        <authorList>
            <person name="Moller H."/>
            <person name="Coetzee B."/>
            <person name="Rose L.J."/>
            <person name="Van Niekerk J.M."/>
        </authorList>
    </citation>
    <scope>NUCLEOTIDE SEQUENCE</scope>
    <source>
        <strain evidence="2">STE-U-9442</strain>
    </source>
</reference>
<gene>
    <name evidence="2" type="ORF">P3T76_010248</name>
</gene>
<name>A0AAD9GBM4_9STRA</name>
<keyword evidence="3" id="KW-1185">Reference proteome</keyword>
<comment type="caution">
    <text evidence="2">The sequence shown here is derived from an EMBL/GenBank/DDBJ whole genome shotgun (WGS) entry which is preliminary data.</text>
</comment>
<dbReference type="AlphaFoldDB" id="A0AAD9GBM4"/>